<dbReference type="InterPro" id="IPR029058">
    <property type="entry name" value="AB_hydrolase_fold"/>
</dbReference>
<dbReference type="Proteomes" id="UP000005631">
    <property type="component" value="Chromosome"/>
</dbReference>
<dbReference type="RefSeq" id="WP_014200585.1">
    <property type="nucleotide sequence ID" value="NC_016599.1"/>
</dbReference>
<protein>
    <recommendedName>
        <fullName evidence="3">Hydrolase or acyltransferase of alpha/beta superfamily</fullName>
    </recommendedName>
</protein>
<dbReference type="KEGG" id="oho:Oweho_0202"/>
<keyword evidence="2" id="KW-1185">Reference proteome</keyword>
<gene>
    <name evidence="1" type="ordered locus">Oweho_0202</name>
</gene>
<dbReference type="OrthoDB" id="659408at2"/>
<organism evidence="1 2">
    <name type="scientific">Owenweeksia hongkongensis (strain DSM 17368 / CIP 108786 / JCM 12287 / NRRL B-23963 / UST20020801)</name>
    <dbReference type="NCBI Taxonomy" id="926562"/>
    <lineage>
        <taxon>Bacteria</taxon>
        <taxon>Pseudomonadati</taxon>
        <taxon>Bacteroidota</taxon>
        <taxon>Flavobacteriia</taxon>
        <taxon>Flavobacteriales</taxon>
        <taxon>Owenweeksiaceae</taxon>
        <taxon>Owenweeksia</taxon>
    </lineage>
</organism>
<dbReference type="EMBL" id="CP003156">
    <property type="protein sequence ID" value="AEV31224.1"/>
    <property type="molecule type" value="Genomic_DNA"/>
</dbReference>
<evidence type="ECO:0000313" key="2">
    <source>
        <dbReference type="Proteomes" id="UP000005631"/>
    </source>
</evidence>
<evidence type="ECO:0008006" key="3">
    <source>
        <dbReference type="Google" id="ProtNLM"/>
    </source>
</evidence>
<dbReference type="HOGENOM" id="CLU_105002_0_0_10"/>
<dbReference type="PATRIC" id="fig|926562.3.peg.207"/>
<dbReference type="SUPFAM" id="SSF53474">
    <property type="entry name" value="alpha/beta-Hydrolases"/>
    <property type="match status" value="1"/>
</dbReference>
<dbReference type="STRING" id="926562.Oweho_0202"/>
<dbReference type="AlphaFoldDB" id="G8R7B3"/>
<dbReference type="eggNOG" id="COG1073">
    <property type="taxonomic scope" value="Bacteria"/>
</dbReference>
<name>G8R7B3_OWEHD</name>
<proteinExistence type="predicted"/>
<reference evidence="1 2" key="1">
    <citation type="journal article" date="2012" name="Stand. Genomic Sci.">
        <title>Genome sequence of the orange-pigmented seawater bacterium Owenweeksia hongkongensis type strain (UST20020801(T)).</title>
        <authorList>
            <person name="Riedel T."/>
            <person name="Held B."/>
            <person name="Nolan M."/>
            <person name="Lucas S."/>
            <person name="Lapidus A."/>
            <person name="Tice H."/>
            <person name="Del Rio T.G."/>
            <person name="Cheng J.F."/>
            <person name="Han C."/>
            <person name="Tapia R."/>
            <person name="Goodwin L.A."/>
            <person name="Pitluck S."/>
            <person name="Liolios K."/>
            <person name="Mavromatis K."/>
            <person name="Pagani I."/>
            <person name="Ivanova N."/>
            <person name="Mikhailova N."/>
            <person name="Pati A."/>
            <person name="Chen A."/>
            <person name="Palaniappan K."/>
            <person name="Rohde M."/>
            <person name="Tindall B.J."/>
            <person name="Detter J.C."/>
            <person name="Goker M."/>
            <person name="Woyke T."/>
            <person name="Bristow J."/>
            <person name="Eisen J.A."/>
            <person name="Markowitz V."/>
            <person name="Hugenholtz P."/>
            <person name="Klenk H.P."/>
            <person name="Kyrpides N.C."/>
        </authorList>
    </citation>
    <scope>NUCLEOTIDE SEQUENCE</scope>
    <source>
        <strain evidence="2">DSM 17368 / JCM 12287 / NRRL B-23963</strain>
    </source>
</reference>
<dbReference type="Gene3D" id="3.40.50.1820">
    <property type="entry name" value="alpha/beta hydrolase"/>
    <property type="match status" value="1"/>
</dbReference>
<evidence type="ECO:0000313" key="1">
    <source>
        <dbReference type="EMBL" id="AEV31224.1"/>
    </source>
</evidence>
<sequence>MKLYLISGLGADRRVFERLKLNADVIHISWKMPLDNESLSSYVQRLSSKIDTSEDFCLGGLSFGGVCAQEITKTLKPEKLVLISTVKNQNEFPLRIRLAFRTGLYKLVPNVVFKKLAFSLSRILTLTGKNADVKFKSMVAQIDKKVFGWSIDKMANWDGAGDFPYLHIHGTAERLLPAKNIKNATLIKGGGHLMVLNNPKEISDLINRYLES</sequence>
<accession>G8R7B3</accession>